<evidence type="ECO:0000256" key="4">
    <source>
        <dbReference type="ARBA" id="ARBA00022692"/>
    </source>
</evidence>
<dbReference type="PANTHER" id="PTHR30250:SF10">
    <property type="entry name" value="LIPOPOLYSACCHARIDE BIOSYNTHESIS PROTEIN WZXC"/>
    <property type="match status" value="1"/>
</dbReference>
<evidence type="ECO:0000256" key="6">
    <source>
        <dbReference type="ARBA" id="ARBA00023136"/>
    </source>
</evidence>
<dbReference type="GO" id="GO:0005886">
    <property type="term" value="C:plasma membrane"/>
    <property type="evidence" value="ECO:0007669"/>
    <property type="project" value="UniProtKB-SubCell"/>
</dbReference>
<feature type="transmembrane region" description="Helical" evidence="7">
    <location>
        <begin position="386"/>
        <end position="409"/>
    </location>
</feature>
<dbReference type="InterPro" id="IPR050833">
    <property type="entry name" value="Poly_Biosynth_Transport"/>
</dbReference>
<dbReference type="Proteomes" id="UP000217507">
    <property type="component" value="Chromosome"/>
</dbReference>
<evidence type="ECO:0000313" key="8">
    <source>
        <dbReference type="EMBL" id="BAY68697.1"/>
    </source>
</evidence>
<evidence type="ECO:0000256" key="2">
    <source>
        <dbReference type="ARBA" id="ARBA00007430"/>
    </source>
</evidence>
<proteinExistence type="inferred from homology"/>
<comment type="similarity">
    <text evidence="2">Belongs to the polysaccharide synthase family.</text>
</comment>
<feature type="transmembrane region" description="Helical" evidence="7">
    <location>
        <begin position="303"/>
        <end position="323"/>
    </location>
</feature>
<feature type="transmembrane region" description="Helical" evidence="7">
    <location>
        <begin position="48"/>
        <end position="70"/>
    </location>
</feature>
<reference evidence="8 9" key="1">
    <citation type="submission" date="2017-06" db="EMBL/GenBank/DDBJ databases">
        <title>Genome sequencing of cyanobaciteial culture collection at National Institute for Environmental Studies (NIES).</title>
        <authorList>
            <person name="Hirose Y."/>
            <person name="Shimura Y."/>
            <person name="Fujisawa T."/>
            <person name="Nakamura Y."/>
            <person name="Kawachi M."/>
        </authorList>
    </citation>
    <scope>NUCLEOTIDE SEQUENCE [LARGE SCALE GENOMIC DNA]</scope>
    <source>
        <strain evidence="8 9">NIES-23</strain>
    </source>
</reference>
<dbReference type="CDD" id="cd13127">
    <property type="entry name" value="MATE_tuaB_like"/>
    <property type="match status" value="1"/>
</dbReference>
<name>A0A1Z4KIC5_ANAVA</name>
<keyword evidence="5 7" id="KW-1133">Transmembrane helix</keyword>
<feature type="transmembrane region" description="Helical" evidence="7">
    <location>
        <begin position="90"/>
        <end position="114"/>
    </location>
</feature>
<keyword evidence="6 7" id="KW-0472">Membrane</keyword>
<dbReference type="PANTHER" id="PTHR30250">
    <property type="entry name" value="PST FAMILY PREDICTED COLANIC ACID TRANSPORTER"/>
    <property type="match status" value="1"/>
</dbReference>
<feature type="transmembrane region" description="Helical" evidence="7">
    <location>
        <begin position="362"/>
        <end position="380"/>
    </location>
</feature>
<evidence type="ECO:0000256" key="3">
    <source>
        <dbReference type="ARBA" id="ARBA00022475"/>
    </source>
</evidence>
<dbReference type="EMBL" id="AP018216">
    <property type="protein sequence ID" value="BAY68697.1"/>
    <property type="molecule type" value="Genomic_DNA"/>
</dbReference>
<keyword evidence="4 7" id="KW-0812">Transmembrane</keyword>
<feature type="transmembrane region" description="Helical" evidence="7">
    <location>
        <begin position="120"/>
        <end position="140"/>
    </location>
</feature>
<sequence>MLIKKIKQLLSSQFIRNVGWLGTAELVNRIFRLGTTVTLARMFSSQDYGAMALIYTIFEFANVFTLRGGIGAKIIQANEQDLKIICNTSFWLNLILGISVFLCQCIAAFPIAQFYGNQQLVWPICTLAIVYLIYPIFMVNSALIERDNHLKITALCNAIQAFVGNVITVVFALLGMGIWAIVLPIVLSTPVWVVVTWMNNSWRPPTKFSLDKWREVTSFGKNMLAVEFLNKIRNNLDYLIVGKFLGTEQLGIYFFAFNAGSGISINVINTFMSALFPYICAVRENLTEFKQRYFNSLKKILSFVIPIILAQAILAPIYVPIVFGEKWTTAVPILILICLSVIPRVFGWANSLLLNAVDKTHINLNINLLFTIFFAAAVFLTVQWGVFWVAVGVLLSHVLFIPVSVLWSYRYIFHNRTRTLSKV</sequence>
<evidence type="ECO:0000256" key="7">
    <source>
        <dbReference type="SAM" id="Phobius"/>
    </source>
</evidence>
<evidence type="ECO:0000256" key="1">
    <source>
        <dbReference type="ARBA" id="ARBA00004651"/>
    </source>
</evidence>
<feature type="transmembrane region" description="Helical" evidence="7">
    <location>
        <begin position="263"/>
        <end position="282"/>
    </location>
</feature>
<evidence type="ECO:0000313" key="9">
    <source>
        <dbReference type="Proteomes" id="UP000217507"/>
    </source>
</evidence>
<dbReference type="Pfam" id="PF13440">
    <property type="entry name" value="Polysacc_synt_3"/>
    <property type="match status" value="1"/>
</dbReference>
<feature type="transmembrane region" description="Helical" evidence="7">
    <location>
        <begin position="152"/>
        <end position="172"/>
    </location>
</feature>
<accession>A0A1Z4KIC5</accession>
<gene>
    <name evidence="8" type="ORF">NIES23_14850</name>
</gene>
<organism evidence="8 9">
    <name type="scientific">Trichormus variabilis NIES-23</name>
    <dbReference type="NCBI Taxonomy" id="1973479"/>
    <lineage>
        <taxon>Bacteria</taxon>
        <taxon>Bacillati</taxon>
        <taxon>Cyanobacteriota</taxon>
        <taxon>Cyanophyceae</taxon>
        <taxon>Nostocales</taxon>
        <taxon>Nostocaceae</taxon>
        <taxon>Trichormus</taxon>
    </lineage>
</organism>
<comment type="subcellular location">
    <subcellularLocation>
        <location evidence="1">Cell membrane</location>
        <topology evidence="1">Multi-pass membrane protein</topology>
    </subcellularLocation>
</comment>
<protein>
    <submittedName>
        <fullName evidence="8">Putative polysaccharide biosynthesis protein</fullName>
    </submittedName>
</protein>
<keyword evidence="3" id="KW-1003">Cell membrane</keyword>
<dbReference type="AlphaFoldDB" id="A0A1Z4KIC5"/>
<evidence type="ECO:0000256" key="5">
    <source>
        <dbReference type="ARBA" id="ARBA00022989"/>
    </source>
</evidence>
<feature type="transmembrane region" description="Helical" evidence="7">
    <location>
        <begin position="329"/>
        <end position="350"/>
    </location>
</feature>